<evidence type="ECO:0000256" key="3">
    <source>
        <dbReference type="SAM" id="SignalP"/>
    </source>
</evidence>
<feature type="coiled-coil region" evidence="1">
    <location>
        <begin position="196"/>
        <end position="272"/>
    </location>
</feature>
<comment type="caution">
    <text evidence="4">The sequence shown here is derived from an EMBL/GenBank/DDBJ whole genome shotgun (WGS) entry which is preliminary data.</text>
</comment>
<gene>
    <name evidence="4" type="ORF">MEUPH1_LOCUS5771</name>
</gene>
<feature type="signal peptide" evidence="3">
    <location>
        <begin position="1"/>
        <end position="17"/>
    </location>
</feature>
<name>A0AAV0VY52_9HEMI</name>
<feature type="chain" id="PRO_5043874883" evidence="3">
    <location>
        <begin position="18"/>
        <end position="509"/>
    </location>
</feature>
<keyword evidence="5" id="KW-1185">Reference proteome</keyword>
<sequence length="509" mass="57377">MFSVGLVVLTFVGMSLCQQMQQFNSGLPSQYLPSTLAQGTFQGSPAVVQQPWTKFEDIENQSDKLSFSNLEQSKSYQDAVQQQNLAQSYQTAFGNTGVQYSTGTPNSYRGNQDSQQYYGPATQLSAEPQLITKESYSTSLPVVIPAATSAQVQPGYKQQFTTPTQTQQDILGVNAAHDQHEYRHHQEYRSQHLPSLAQAQVEYKQQVADLEQAQLEYKQQFAALSKTQQELKQQFAEPVEAQHELKKQFSSLVQAQKEFKQQFAALNEAQQELKQHFAVPVQVQQQLIQQSTALAQSQHEFTKQFFALSQAQQEYKQQFAELAQAQLEFKQQFAALIQAQKELKQQFVAPNQIHHEFKQQLTAPAQQLYRQYAVPHQGGQDYRQRFVVPTPAYLYIQKSTASTATGPISYNYVAQYPATQTKSQTVSAVQPKLQYATIPQQYYHTVPTGQITITEQPRVQQSSTNQSSSGVAISTTPIPLKESVTYKSESTPTPRQQLKVPHSDLRIIA</sequence>
<organism evidence="4 5">
    <name type="scientific">Macrosiphum euphorbiae</name>
    <name type="common">potato aphid</name>
    <dbReference type="NCBI Taxonomy" id="13131"/>
    <lineage>
        <taxon>Eukaryota</taxon>
        <taxon>Metazoa</taxon>
        <taxon>Ecdysozoa</taxon>
        <taxon>Arthropoda</taxon>
        <taxon>Hexapoda</taxon>
        <taxon>Insecta</taxon>
        <taxon>Pterygota</taxon>
        <taxon>Neoptera</taxon>
        <taxon>Paraneoptera</taxon>
        <taxon>Hemiptera</taxon>
        <taxon>Sternorrhyncha</taxon>
        <taxon>Aphidomorpha</taxon>
        <taxon>Aphidoidea</taxon>
        <taxon>Aphididae</taxon>
        <taxon>Macrosiphini</taxon>
        <taxon>Macrosiphum</taxon>
    </lineage>
</organism>
<evidence type="ECO:0000313" key="5">
    <source>
        <dbReference type="Proteomes" id="UP001160148"/>
    </source>
</evidence>
<proteinExistence type="predicted"/>
<reference evidence="4 5" key="1">
    <citation type="submission" date="2023-01" db="EMBL/GenBank/DDBJ databases">
        <authorList>
            <person name="Whitehead M."/>
        </authorList>
    </citation>
    <scope>NUCLEOTIDE SEQUENCE [LARGE SCALE GENOMIC DNA]</scope>
</reference>
<keyword evidence="3" id="KW-0732">Signal</keyword>
<feature type="region of interest" description="Disordered" evidence="2">
    <location>
        <begin position="485"/>
        <end position="509"/>
    </location>
</feature>
<dbReference type="EMBL" id="CARXXK010000001">
    <property type="protein sequence ID" value="CAI6349176.1"/>
    <property type="molecule type" value="Genomic_DNA"/>
</dbReference>
<accession>A0AAV0VY52</accession>
<evidence type="ECO:0000313" key="4">
    <source>
        <dbReference type="EMBL" id="CAI6349176.1"/>
    </source>
</evidence>
<evidence type="ECO:0000256" key="2">
    <source>
        <dbReference type="SAM" id="MobiDB-lite"/>
    </source>
</evidence>
<protein>
    <submittedName>
        <fullName evidence="4">Uncharacterized protein</fullName>
    </submittedName>
</protein>
<keyword evidence="1" id="KW-0175">Coiled coil</keyword>
<feature type="compositionally biased region" description="Polar residues" evidence="2">
    <location>
        <begin position="485"/>
        <end position="496"/>
    </location>
</feature>
<evidence type="ECO:0000256" key="1">
    <source>
        <dbReference type="SAM" id="Coils"/>
    </source>
</evidence>
<dbReference type="AlphaFoldDB" id="A0AAV0VY52"/>
<dbReference type="Proteomes" id="UP001160148">
    <property type="component" value="Unassembled WGS sequence"/>
</dbReference>